<dbReference type="PROSITE" id="PS50043">
    <property type="entry name" value="HTH_LUXR_2"/>
    <property type="match status" value="1"/>
</dbReference>
<name>A0A1G6PG58_9PSEU</name>
<evidence type="ECO:0000313" key="6">
    <source>
        <dbReference type="EMBL" id="SDC78496.1"/>
    </source>
</evidence>
<dbReference type="PANTHER" id="PTHR43133:SF46">
    <property type="entry name" value="RNA POLYMERASE SIGMA-70 FACTOR ECF SUBFAMILY"/>
    <property type="match status" value="1"/>
</dbReference>
<evidence type="ECO:0000313" key="7">
    <source>
        <dbReference type="Proteomes" id="UP000199501"/>
    </source>
</evidence>
<evidence type="ECO:0000256" key="1">
    <source>
        <dbReference type="ARBA" id="ARBA00010641"/>
    </source>
</evidence>
<dbReference type="InterPro" id="IPR014284">
    <property type="entry name" value="RNA_pol_sigma-70_dom"/>
</dbReference>
<dbReference type="InterPro" id="IPR036388">
    <property type="entry name" value="WH-like_DNA-bd_sf"/>
</dbReference>
<gene>
    <name evidence="6" type="ORF">SAMN05216174_104259</name>
</gene>
<reference evidence="7" key="1">
    <citation type="submission" date="2016-10" db="EMBL/GenBank/DDBJ databases">
        <authorList>
            <person name="Varghese N."/>
            <person name="Submissions S."/>
        </authorList>
    </citation>
    <scope>NUCLEOTIDE SEQUENCE [LARGE SCALE GENOMIC DNA]</scope>
    <source>
        <strain evidence="7">IBRC-M 10403</strain>
    </source>
</reference>
<dbReference type="OrthoDB" id="3608473at2"/>
<dbReference type="InterPro" id="IPR000792">
    <property type="entry name" value="Tscrpt_reg_LuxR_C"/>
</dbReference>
<dbReference type="InterPro" id="IPR039425">
    <property type="entry name" value="RNA_pol_sigma-70-like"/>
</dbReference>
<accession>A0A1G6PG58</accession>
<proteinExistence type="inferred from homology"/>
<dbReference type="SMART" id="SM00421">
    <property type="entry name" value="HTH_LUXR"/>
    <property type="match status" value="1"/>
</dbReference>
<dbReference type="InterPro" id="IPR013325">
    <property type="entry name" value="RNA_pol_sigma_r2"/>
</dbReference>
<organism evidence="6 7">
    <name type="scientific">Actinokineospora iranica</name>
    <dbReference type="NCBI Taxonomy" id="1271860"/>
    <lineage>
        <taxon>Bacteria</taxon>
        <taxon>Bacillati</taxon>
        <taxon>Actinomycetota</taxon>
        <taxon>Actinomycetes</taxon>
        <taxon>Pseudonocardiales</taxon>
        <taxon>Pseudonocardiaceae</taxon>
        <taxon>Actinokineospora</taxon>
    </lineage>
</organism>
<evidence type="ECO:0000256" key="3">
    <source>
        <dbReference type="ARBA" id="ARBA00023082"/>
    </source>
</evidence>
<dbReference type="InterPro" id="IPR013324">
    <property type="entry name" value="RNA_pol_sigma_r3/r4-like"/>
</dbReference>
<dbReference type="NCBIfam" id="TIGR02937">
    <property type="entry name" value="sigma70-ECF"/>
    <property type="match status" value="1"/>
</dbReference>
<evidence type="ECO:0000256" key="4">
    <source>
        <dbReference type="ARBA" id="ARBA00023163"/>
    </source>
</evidence>
<dbReference type="Proteomes" id="UP000199501">
    <property type="component" value="Unassembled WGS sequence"/>
</dbReference>
<sequence>MIGRAVTARRKGPVAVPDHPGFEGFYREQTPRVVAFLLVLGVQLSTAKDLTQEAMIEVYRRWDSIDHPKTYIRTVVSRNWAKHLASTEFPTNEIPDRTPIDDNSPLSEVLFSETSQAYRRALAQLPPRQRQVMAWTADGYRPREIAEILDISGDNVRANLRKARQTLDKTLRGDLR</sequence>
<dbReference type="InterPro" id="IPR013249">
    <property type="entry name" value="RNA_pol_sigma70_r4_t2"/>
</dbReference>
<keyword evidence="2" id="KW-0805">Transcription regulation</keyword>
<dbReference type="EMBL" id="FMZZ01000004">
    <property type="protein sequence ID" value="SDC78496.1"/>
    <property type="molecule type" value="Genomic_DNA"/>
</dbReference>
<keyword evidence="4" id="KW-0804">Transcription</keyword>
<evidence type="ECO:0000259" key="5">
    <source>
        <dbReference type="PROSITE" id="PS50043"/>
    </source>
</evidence>
<dbReference type="AlphaFoldDB" id="A0A1G6PG58"/>
<feature type="domain" description="HTH luxR-type" evidence="5">
    <location>
        <begin position="118"/>
        <end position="176"/>
    </location>
</feature>
<dbReference type="SUPFAM" id="SSF88946">
    <property type="entry name" value="Sigma2 domain of RNA polymerase sigma factors"/>
    <property type="match status" value="1"/>
</dbReference>
<dbReference type="Gene3D" id="1.10.10.10">
    <property type="entry name" value="Winged helix-like DNA-binding domain superfamily/Winged helix DNA-binding domain"/>
    <property type="match status" value="1"/>
</dbReference>
<dbReference type="PANTHER" id="PTHR43133">
    <property type="entry name" value="RNA POLYMERASE ECF-TYPE SIGMA FACTO"/>
    <property type="match status" value="1"/>
</dbReference>
<dbReference type="GO" id="GO:0006352">
    <property type="term" value="P:DNA-templated transcription initiation"/>
    <property type="evidence" value="ECO:0007669"/>
    <property type="project" value="InterPro"/>
</dbReference>
<dbReference type="STRING" id="1271860.SAMN05216174_104259"/>
<dbReference type="InterPro" id="IPR007627">
    <property type="entry name" value="RNA_pol_sigma70_r2"/>
</dbReference>
<evidence type="ECO:0000256" key="2">
    <source>
        <dbReference type="ARBA" id="ARBA00023015"/>
    </source>
</evidence>
<comment type="similarity">
    <text evidence="1">Belongs to the sigma-70 factor family. ECF subfamily.</text>
</comment>
<keyword evidence="3" id="KW-0731">Sigma factor</keyword>
<dbReference type="SUPFAM" id="SSF88659">
    <property type="entry name" value="Sigma3 and sigma4 domains of RNA polymerase sigma factors"/>
    <property type="match status" value="1"/>
</dbReference>
<keyword evidence="7" id="KW-1185">Reference proteome</keyword>
<dbReference type="GO" id="GO:0003677">
    <property type="term" value="F:DNA binding"/>
    <property type="evidence" value="ECO:0007669"/>
    <property type="project" value="InterPro"/>
</dbReference>
<dbReference type="Pfam" id="PF08281">
    <property type="entry name" value="Sigma70_r4_2"/>
    <property type="match status" value="1"/>
</dbReference>
<dbReference type="Pfam" id="PF04542">
    <property type="entry name" value="Sigma70_r2"/>
    <property type="match status" value="1"/>
</dbReference>
<dbReference type="GO" id="GO:0016987">
    <property type="term" value="F:sigma factor activity"/>
    <property type="evidence" value="ECO:0007669"/>
    <property type="project" value="UniProtKB-KW"/>
</dbReference>
<dbReference type="RefSeq" id="WP_091449912.1">
    <property type="nucleotide sequence ID" value="NZ_FMZZ01000004.1"/>
</dbReference>
<dbReference type="Gene3D" id="1.10.1740.10">
    <property type="match status" value="1"/>
</dbReference>
<protein>
    <submittedName>
        <fullName evidence="6">RNA polymerase sigma-70 factor, ECF subfamily</fullName>
    </submittedName>
</protein>